<evidence type="ECO:0008006" key="4">
    <source>
        <dbReference type="Google" id="ProtNLM"/>
    </source>
</evidence>
<keyword evidence="1" id="KW-0812">Transmembrane</keyword>
<dbReference type="EMBL" id="JAHLJV010000070">
    <property type="protein sequence ID" value="KAK1579152.1"/>
    <property type="molecule type" value="Genomic_DNA"/>
</dbReference>
<evidence type="ECO:0000256" key="1">
    <source>
        <dbReference type="SAM" id="Phobius"/>
    </source>
</evidence>
<sequence length="241" mass="26506">MGRKNDEKDGESHHPTSTLTWAAILHYSVVQYLDDKNPPAMPPTTTCPRNDHPRKRLQQRSCSCIGASLVRFAFVYPLFWFVSGHSTAASPIPAPCVSLIPSLCCLNLPVLACSRRRTRASGAKPNSGQASPFWSVFAAPTKLRRSVEESGGGLVPLVPSSVSLAVSLCLGLCFWVAGEGSLGSPAQVSPKPFRVLRRASCRGRNPIHVRVRRFLAVDVQSLYLPVRRRTVRIAPHRWCRV</sequence>
<evidence type="ECO:0000313" key="2">
    <source>
        <dbReference type="EMBL" id="KAK1579152.1"/>
    </source>
</evidence>
<dbReference type="GeneID" id="85436946"/>
<dbReference type="RefSeq" id="XP_060410303.1">
    <property type="nucleotide sequence ID" value="XM_060552706.1"/>
</dbReference>
<keyword evidence="1" id="KW-1133">Transmembrane helix</keyword>
<name>A0AAD8PSC7_9PEZI</name>
<organism evidence="2 3">
    <name type="scientific">Colletotrichum navitas</name>
    <dbReference type="NCBI Taxonomy" id="681940"/>
    <lineage>
        <taxon>Eukaryota</taxon>
        <taxon>Fungi</taxon>
        <taxon>Dikarya</taxon>
        <taxon>Ascomycota</taxon>
        <taxon>Pezizomycotina</taxon>
        <taxon>Sordariomycetes</taxon>
        <taxon>Hypocreomycetidae</taxon>
        <taxon>Glomerellales</taxon>
        <taxon>Glomerellaceae</taxon>
        <taxon>Colletotrichum</taxon>
        <taxon>Colletotrichum graminicola species complex</taxon>
    </lineage>
</organism>
<comment type="caution">
    <text evidence="2">The sequence shown here is derived from an EMBL/GenBank/DDBJ whole genome shotgun (WGS) entry which is preliminary data.</text>
</comment>
<dbReference type="AlphaFoldDB" id="A0AAD8PSC7"/>
<proteinExistence type="predicted"/>
<feature type="transmembrane region" description="Helical" evidence="1">
    <location>
        <begin position="62"/>
        <end position="80"/>
    </location>
</feature>
<reference evidence="2" key="1">
    <citation type="submission" date="2021-06" db="EMBL/GenBank/DDBJ databases">
        <title>Comparative genomics, transcriptomics and evolutionary studies reveal genomic signatures of adaptation to plant cell wall in hemibiotrophic fungi.</title>
        <authorList>
            <consortium name="DOE Joint Genome Institute"/>
            <person name="Baroncelli R."/>
            <person name="Diaz J.F."/>
            <person name="Benocci T."/>
            <person name="Peng M."/>
            <person name="Battaglia E."/>
            <person name="Haridas S."/>
            <person name="Andreopoulos W."/>
            <person name="Labutti K."/>
            <person name="Pangilinan J."/>
            <person name="Floch G.L."/>
            <person name="Makela M.R."/>
            <person name="Henrissat B."/>
            <person name="Grigoriev I.V."/>
            <person name="Crouch J.A."/>
            <person name="De Vries R.P."/>
            <person name="Sukno S.A."/>
            <person name="Thon M.R."/>
        </authorList>
    </citation>
    <scope>NUCLEOTIDE SEQUENCE</scope>
    <source>
        <strain evidence="2">CBS 125086</strain>
    </source>
</reference>
<dbReference type="Proteomes" id="UP001230504">
    <property type="component" value="Unassembled WGS sequence"/>
</dbReference>
<keyword evidence="1" id="KW-0472">Membrane</keyword>
<protein>
    <recommendedName>
        <fullName evidence="4">Transmembrane protein</fullName>
    </recommendedName>
</protein>
<accession>A0AAD8PSC7</accession>
<evidence type="ECO:0000313" key="3">
    <source>
        <dbReference type="Proteomes" id="UP001230504"/>
    </source>
</evidence>
<gene>
    <name evidence="2" type="ORF">LY79DRAFT_357701</name>
</gene>
<feature type="transmembrane region" description="Helical" evidence="1">
    <location>
        <begin position="92"/>
        <end position="112"/>
    </location>
</feature>
<keyword evidence="3" id="KW-1185">Reference proteome</keyword>